<dbReference type="Proteomes" id="UP000282977">
    <property type="component" value="Unassembled WGS sequence"/>
</dbReference>
<dbReference type="Pfam" id="PF01135">
    <property type="entry name" value="PCMT"/>
    <property type="match status" value="1"/>
</dbReference>
<evidence type="ECO:0000256" key="2">
    <source>
        <dbReference type="ARBA" id="ARBA00013346"/>
    </source>
</evidence>
<name>A0A437JA77_9SPHN</name>
<proteinExistence type="inferred from homology"/>
<comment type="caution">
    <text evidence="4">The sequence shown here is derived from an EMBL/GenBank/DDBJ whole genome shotgun (WGS) entry which is preliminary data.</text>
</comment>
<evidence type="ECO:0000256" key="3">
    <source>
        <dbReference type="ARBA" id="ARBA00030757"/>
    </source>
</evidence>
<reference evidence="4 5" key="1">
    <citation type="submission" date="2019-01" db="EMBL/GenBank/DDBJ databases">
        <authorList>
            <person name="Chen W.-M."/>
        </authorList>
    </citation>
    <scope>NUCLEOTIDE SEQUENCE [LARGE SCALE GENOMIC DNA]</scope>
    <source>
        <strain evidence="4 5">TLA-22</strain>
    </source>
</reference>
<dbReference type="OrthoDB" id="9798496at2"/>
<dbReference type="GO" id="GO:0005737">
    <property type="term" value="C:cytoplasm"/>
    <property type="evidence" value="ECO:0007669"/>
    <property type="project" value="TreeGrafter"/>
</dbReference>
<dbReference type="InterPro" id="IPR000682">
    <property type="entry name" value="PCMT"/>
</dbReference>
<gene>
    <name evidence="4" type="ORF">ENE74_07160</name>
</gene>
<dbReference type="GO" id="GO:0004719">
    <property type="term" value="F:protein-L-isoaspartate (D-aspartate) O-methyltransferase activity"/>
    <property type="evidence" value="ECO:0007669"/>
    <property type="project" value="InterPro"/>
</dbReference>
<sequence>MTEPNFAAMRAAMVENQLRTSDVNDVRVIAAMAQVPREAFVPVTRQAMAYIDRPVPLADGRALNPPLATGRLLTEAAVRRGEKVLLVGAATGYTAALLAAMGAQVTAVDDAALLTPDGTSSVAPLAGVTLAPGTLAGGAPANGPYAVIIIDGAIEEVPGALVEQLGDGGRMATGLIDKGVTRLAIGRKSGDAFGLTHVADIEMVVLPGFARPKTFVF</sequence>
<evidence type="ECO:0000256" key="1">
    <source>
        <dbReference type="ARBA" id="ARBA00005369"/>
    </source>
</evidence>
<dbReference type="SUPFAM" id="SSF53335">
    <property type="entry name" value="S-adenosyl-L-methionine-dependent methyltransferases"/>
    <property type="match status" value="1"/>
</dbReference>
<organism evidence="4 5">
    <name type="scientific">Sphingobium algorifonticola</name>
    <dbReference type="NCBI Taxonomy" id="2008318"/>
    <lineage>
        <taxon>Bacteria</taxon>
        <taxon>Pseudomonadati</taxon>
        <taxon>Pseudomonadota</taxon>
        <taxon>Alphaproteobacteria</taxon>
        <taxon>Sphingomonadales</taxon>
        <taxon>Sphingomonadaceae</taxon>
        <taxon>Sphingobium</taxon>
    </lineage>
</organism>
<comment type="similarity">
    <text evidence="1">Belongs to the methyltransferase superfamily. L-isoaspartyl/D-aspartyl protein methyltransferase family.</text>
</comment>
<dbReference type="PANTHER" id="PTHR11579">
    <property type="entry name" value="PROTEIN-L-ISOASPARTATE O-METHYLTRANSFERASE"/>
    <property type="match status" value="1"/>
</dbReference>
<accession>A0A437JA77</accession>
<dbReference type="PANTHER" id="PTHR11579:SF18">
    <property type="entry name" value="PROTEIN-L-ISOASPARTATE O-METHYLTRANSFERASE"/>
    <property type="match status" value="1"/>
</dbReference>
<dbReference type="GO" id="GO:0032259">
    <property type="term" value="P:methylation"/>
    <property type="evidence" value="ECO:0007669"/>
    <property type="project" value="UniProtKB-KW"/>
</dbReference>
<dbReference type="AlphaFoldDB" id="A0A437JA77"/>
<keyword evidence="4" id="KW-0489">Methyltransferase</keyword>
<dbReference type="InterPro" id="IPR029063">
    <property type="entry name" value="SAM-dependent_MTases_sf"/>
</dbReference>
<keyword evidence="5" id="KW-1185">Reference proteome</keyword>
<protein>
    <recommendedName>
        <fullName evidence="2">Protein-L-isoaspartate O-methyltransferase</fullName>
    </recommendedName>
    <alternativeName>
        <fullName evidence="3">Protein L-isoaspartyl methyltransferase</fullName>
    </alternativeName>
</protein>
<evidence type="ECO:0000313" key="4">
    <source>
        <dbReference type="EMBL" id="RVT42419.1"/>
    </source>
</evidence>
<dbReference type="Gene3D" id="3.40.50.150">
    <property type="entry name" value="Vaccinia Virus protein VP39"/>
    <property type="match status" value="1"/>
</dbReference>
<keyword evidence="4" id="KW-0808">Transferase</keyword>
<evidence type="ECO:0000313" key="5">
    <source>
        <dbReference type="Proteomes" id="UP000282977"/>
    </source>
</evidence>
<dbReference type="EMBL" id="RZUL01000002">
    <property type="protein sequence ID" value="RVT42419.1"/>
    <property type="molecule type" value="Genomic_DNA"/>
</dbReference>